<proteinExistence type="predicted"/>
<feature type="transmembrane region" description="Helical" evidence="6">
    <location>
        <begin position="115"/>
        <end position="135"/>
    </location>
</feature>
<evidence type="ECO:0000256" key="2">
    <source>
        <dbReference type="ARBA" id="ARBA00022475"/>
    </source>
</evidence>
<dbReference type="OrthoDB" id="9815246at2"/>
<protein>
    <submittedName>
        <fullName evidence="7">Cobalt/nickel transport system permease protein</fullName>
    </submittedName>
</protein>
<name>A0A4R3KXX3_9FIRM</name>
<keyword evidence="5 6" id="KW-0472">Membrane</keyword>
<dbReference type="InterPro" id="IPR052770">
    <property type="entry name" value="Cobalt_transport_CbiQ"/>
</dbReference>
<dbReference type="AlphaFoldDB" id="A0A4R3KXX3"/>
<evidence type="ECO:0000256" key="6">
    <source>
        <dbReference type="SAM" id="Phobius"/>
    </source>
</evidence>
<comment type="subcellular location">
    <subcellularLocation>
        <location evidence="1">Cell membrane</location>
        <topology evidence="1">Multi-pass membrane protein</topology>
    </subcellularLocation>
</comment>
<gene>
    <name evidence="7" type="ORF">EDD65_104117</name>
</gene>
<reference evidence="7 8" key="1">
    <citation type="submission" date="2019-03" db="EMBL/GenBank/DDBJ databases">
        <title>Genomic Encyclopedia of Type Strains, Phase IV (KMG-IV): sequencing the most valuable type-strain genomes for metagenomic binning, comparative biology and taxonomic classification.</title>
        <authorList>
            <person name="Goeker M."/>
        </authorList>
    </citation>
    <scope>NUCLEOTIDE SEQUENCE [LARGE SCALE GENOMIC DNA]</scope>
    <source>
        <strain evidence="7 8">DSM 26752</strain>
    </source>
</reference>
<keyword evidence="2" id="KW-1003">Cell membrane</keyword>
<feature type="transmembrane region" description="Helical" evidence="6">
    <location>
        <begin position="63"/>
        <end position="85"/>
    </location>
</feature>
<organism evidence="7 8">
    <name type="scientific">Keratinibaculum paraultunense</name>
    <dbReference type="NCBI Taxonomy" id="1278232"/>
    <lineage>
        <taxon>Bacteria</taxon>
        <taxon>Bacillati</taxon>
        <taxon>Bacillota</taxon>
        <taxon>Tissierellia</taxon>
        <taxon>Tissierellales</taxon>
        <taxon>Tepidimicrobiaceae</taxon>
        <taxon>Keratinibaculum</taxon>
    </lineage>
</organism>
<evidence type="ECO:0000256" key="5">
    <source>
        <dbReference type="ARBA" id="ARBA00023136"/>
    </source>
</evidence>
<dbReference type="InterPro" id="IPR003339">
    <property type="entry name" value="ABC/ECF_trnsptr_transmembrane"/>
</dbReference>
<evidence type="ECO:0000256" key="3">
    <source>
        <dbReference type="ARBA" id="ARBA00022692"/>
    </source>
</evidence>
<evidence type="ECO:0000256" key="1">
    <source>
        <dbReference type="ARBA" id="ARBA00004651"/>
    </source>
</evidence>
<feature type="transmembrane region" description="Helical" evidence="6">
    <location>
        <begin position="39"/>
        <end position="56"/>
    </location>
</feature>
<keyword evidence="8" id="KW-1185">Reference proteome</keyword>
<evidence type="ECO:0000256" key="4">
    <source>
        <dbReference type="ARBA" id="ARBA00022989"/>
    </source>
</evidence>
<dbReference type="CDD" id="cd16914">
    <property type="entry name" value="EcfT"/>
    <property type="match status" value="1"/>
</dbReference>
<evidence type="ECO:0000313" key="7">
    <source>
        <dbReference type="EMBL" id="TCS90575.1"/>
    </source>
</evidence>
<keyword evidence="4 6" id="KW-1133">Transmembrane helix</keyword>
<sequence>MLLIDKYAYTNRLKDFNPMAKMIFAIGALILAITIDNSYVNLMVFLLMICLTIFVAKIPINRYFKILIVPIIFLTISGITILLSISNEDVFIWSIKISNKYLGFTYKSLIEFFKLTIRVLASISSTLFLTLTTPLNHMIGVFKKLKMPNIVIELLVLIYRSIFIFLEESKDIIMAQELRFGYTSIKNTYRSISLLIKSLLIALLIRFQDMQISLETRLYRGEFKTGD</sequence>
<comment type="caution">
    <text evidence="7">The sequence shown here is derived from an EMBL/GenBank/DDBJ whole genome shotgun (WGS) entry which is preliminary data.</text>
</comment>
<evidence type="ECO:0000313" key="8">
    <source>
        <dbReference type="Proteomes" id="UP000294567"/>
    </source>
</evidence>
<dbReference type="EMBL" id="SMAE01000004">
    <property type="protein sequence ID" value="TCS90575.1"/>
    <property type="molecule type" value="Genomic_DNA"/>
</dbReference>
<dbReference type="Proteomes" id="UP000294567">
    <property type="component" value="Unassembled WGS sequence"/>
</dbReference>
<dbReference type="InterPro" id="IPR012809">
    <property type="entry name" value="ECF_CbiQ"/>
</dbReference>
<dbReference type="NCBIfam" id="TIGR02454">
    <property type="entry name" value="ECF_T_CbiQ"/>
    <property type="match status" value="1"/>
</dbReference>
<dbReference type="GO" id="GO:0043190">
    <property type="term" value="C:ATP-binding cassette (ABC) transporter complex"/>
    <property type="evidence" value="ECO:0007669"/>
    <property type="project" value="InterPro"/>
</dbReference>
<keyword evidence="3 6" id="KW-0812">Transmembrane</keyword>
<dbReference type="GO" id="GO:0006824">
    <property type="term" value="P:cobalt ion transport"/>
    <property type="evidence" value="ECO:0007669"/>
    <property type="project" value="InterPro"/>
</dbReference>
<feature type="transmembrane region" description="Helical" evidence="6">
    <location>
        <begin position="16"/>
        <end position="33"/>
    </location>
</feature>
<dbReference type="Pfam" id="PF02361">
    <property type="entry name" value="CbiQ"/>
    <property type="match status" value="1"/>
</dbReference>
<accession>A0A4R3KXX3</accession>
<dbReference type="PANTHER" id="PTHR43723:SF1">
    <property type="entry name" value="COBALT TRANSPORT PROTEIN CBIQ"/>
    <property type="match status" value="1"/>
</dbReference>
<dbReference type="RefSeq" id="WP_132026892.1">
    <property type="nucleotide sequence ID" value="NZ_CP068564.1"/>
</dbReference>
<dbReference type="PANTHER" id="PTHR43723">
    <property type="entry name" value="COBALT TRANSPORT PROTEIN CBIQ"/>
    <property type="match status" value="1"/>
</dbReference>